<dbReference type="OrthoDB" id="63584at2"/>
<keyword evidence="2" id="KW-1185">Reference proteome</keyword>
<dbReference type="AlphaFoldDB" id="A0A2T0Q6V3"/>
<dbReference type="Proteomes" id="UP000237846">
    <property type="component" value="Unassembled WGS sequence"/>
</dbReference>
<dbReference type="InterPro" id="IPR036291">
    <property type="entry name" value="NAD(P)-bd_dom_sf"/>
</dbReference>
<accession>A0A2T0Q6V3</accession>
<sequence>MTSGHANAVDLSGRIAVVTGASRGAGRGIARVLGEAGATVYVTGRSSRTGGNPTGRPGTIETTAEEVTARGGTGIPVRCDHTDDAQVTALFERVRAERGRLDVLVCNAWGGYEREVLPTPLPELDLAHLDLMYSAGLRAYLLTLQRAAPLLTDTRGGLAVVTSWVVDAQRYTGNIYYDVLKTAVNRLGRGLAAELAPAGVTPVIVSPGWMNTEVMELPPELAAKTESTEFVGRAVAALAADPEVSRHAGAVRTVVELAAEYGFTDVDGSSTSPTWEHIAATGGATDPDWFGA</sequence>
<dbReference type="Gene3D" id="3.40.50.720">
    <property type="entry name" value="NAD(P)-binding Rossmann-like Domain"/>
    <property type="match status" value="1"/>
</dbReference>
<protein>
    <submittedName>
        <fullName evidence="1">NAD(P)-dependent dehydrogenase (Short-subunit alcohol dehydrogenase family)</fullName>
    </submittedName>
</protein>
<proteinExistence type="predicted"/>
<gene>
    <name evidence="1" type="ORF">CLV72_103133</name>
</gene>
<dbReference type="SUPFAM" id="SSF51735">
    <property type="entry name" value="NAD(P)-binding Rossmann-fold domains"/>
    <property type="match status" value="1"/>
</dbReference>
<dbReference type="EMBL" id="PVZC01000003">
    <property type="protein sequence ID" value="PRX99532.1"/>
    <property type="molecule type" value="Genomic_DNA"/>
</dbReference>
<evidence type="ECO:0000313" key="1">
    <source>
        <dbReference type="EMBL" id="PRX99532.1"/>
    </source>
</evidence>
<reference evidence="1 2" key="1">
    <citation type="submission" date="2018-03" db="EMBL/GenBank/DDBJ databases">
        <title>Genomic Encyclopedia of Archaeal and Bacterial Type Strains, Phase II (KMG-II): from individual species to whole genera.</title>
        <authorList>
            <person name="Goeker M."/>
        </authorList>
    </citation>
    <scope>NUCLEOTIDE SEQUENCE [LARGE SCALE GENOMIC DNA]</scope>
    <source>
        <strain evidence="1 2">DSM 45601</strain>
    </source>
</reference>
<dbReference type="RefSeq" id="WP_106244123.1">
    <property type="nucleotide sequence ID" value="NZ_PVZC01000003.1"/>
</dbReference>
<dbReference type="PANTHER" id="PTHR44147">
    <property type="entry name" value="DEHYDROGENASE/REDUCTASE SDR FAMILY MEMBER 1"/>
    <property type="match status" value="1"/>
</dbReference>
<evidence type="ECO:0000313" key="2">
    <source>
        <dbReference type="Proteomes" id="UP000237846"/>
    </source>
</evidence>
<name>A0A2T0Q6V3_9ACTN</name>
<comment type="caution">
    <text evidence="1">The sequence shown here is derived from an EMBL/GenBank/DDBJ whole genome shotgun (WGS) entry which is preliminary data.</text>
</comment>
<dbReference type="PRINTS" id="PR00081">
    <property type="entry name" value="GDHRDH"/>
</dbReference>
<dbReference type="InterPro" id="IPR002347">
    <property type="entry name" value="SDR_fam"/>
</dbReference>
<dbReference type="PANTHER" id="PTHR44147:SF2">
    <property type="entry name" value="DEHYDROGENASE_REDUCTASE SDR FAMILY MEMBER 1"/>
    <property type="match status" value="1"/>
</dbReference>
<organism evidence="1 2">
    <name type="scientific">Allonocardiopsis opalescens</name>
    <dbReference type="NCBI Taxonomy" id="1144618"/>
    <lineage>
        <taxon>Bacteria</taxon>
        <taxon>Bacillati</taxon>
        <taxon>Actinomycetota</taxon>
        <taxon>Actinomycetes</taxon>
        <taxon>Streptosporangiales</taxon>
        <taxon>Allonocardiopsis</taxon>
    </lineage>
</organism>
<dbReference type="Pfam" id="PF00106">
    <property type="entry name" value="adh_short"/>
    <property type="match status" value="1"/>
</dbReference>